<proteinExistence type="predicted"/>
<dbReference type="Proteomes" id="UP000176294">
    <property type="component" value="Unassembled WGS sequence"/>
</dbReference>
<dbReference type="AlphaFoldDB" id="A0A1G1T940"/>
<accession>A0A1G1T940</accession>
<name>A0A1G1T940_9BACT</name>
<gene>
    <name evidence="1" type="ORF">BEN47_10715</name>
</gene>
<dbReference type="EMBL" id="MDZB01000089">
    <property type="protein sequence ID" value="OGX87398.1"/>
    <property type="molecule type" value="Genomic_DNA"/>
</dbReference>
<evidence type="ECO:0000313" key="2">
    <source>
        <dbReference type="Proteomes" id="UP000176294"/>
    </source>
</evidence>
<protein>
    <submittedName>
        <fullName evidence="1">Uncharacterized protein</fullName>
    </submittedName>
</protein>
<comment type="caution">
    <text evidence="1">The sequence shown here is derived from an EMBL/GenBank/DDBJ whole genome shotgun (WGS) entry which is preliminary data.</text>
</comment>
<organism evidence="1 2">
    <name type="scientific">Hymenobacter lapidarius</name>
    <dbReference type="NCBI Taxonomy" id="1908237"/>
    <lineage>
        <taxon>Bacteria</taxon>
        <taxon>Pseudomonadati</taxon>
        <taxon>Bacteroidota</taxon>
        <taxon>Cytophagia</taxon>
        <taxon>Cytophagales</taxon>
        <taxon>Hymenobacteraceae</taxon>
        <taxon>Hymenobacter</taxon>
    </lineage>
</organism>
<reference evidence="1 2" key="1">
    <citation type="submission" date="2016-08" db="EMBL/GenBank/DDBJ databases">
        <title>Hymenobacter coccineus sp. nov., Hymenobacter lapidarius sp. nov. and Hymenobacter glacialis sp. nov., isolated from Antarctic soil.</title>
        <authorList>
            <person name="Sedlacek I."/>
            <person name="Kralova S."/>
            <person name="Kyrova K."/>
            <person name="Maslanova I."/>
            <person name="Stankova E."/>
            <person name="Vrbovska V."/>
            <person name="Nemec M."/>
            <person name="Bartak M."/>
            <person name="Svec P."/>
            <person name="Busse H.-J."/>
            <person name="Pantucek R."/>
        </authorList>
    </citation>
    <scope>NUCLEOTIDE SEQUENCE [LARGE SCALE GENOMIC DNA]</scope>
    <source>
        <strain evidence="1 2">CCM 8643</strain>
    </source>
</reference>
<sequence length="184" mass="20851">MQVRVQQAQVRATAPERVLRHRLAGQQAATVAVFAAQFAALGADSATGQRRYQQAYRQLTDAQSERYGHVSTPGYARALADLVQARDHTIQARQVRRQTLQHRLRRTPGYAARHRQVAALDSSIRAQGERVATRYRPPMDSLQQGLNRQGHEYHALRQRLDAVQQTALASQRDRIRRSPCQPVE</sequence>
<keyword evidence="2" id="KW-1185">Reference proteome</keyword>
<evidence type="ECO:0000313" key="1">
    <source>
        <dbReference type="EMBL" id="OGX87398.1"/>
    </source>
</evidence>